<dbReference type="Proteomes" id="UP000244893">
    <property type="component" value="Unassembled WGS sequence"/>
</dbReference>
<dbReference type="RefSeq" id="WP_116755981.1">
    <property type="nucleotide sequence ID" value="NZ_JBHUEX010000001.1"/>
</dbReference>
<sequence>MPGIWSTVAAGAVVILAALTLPHGIPEAPQSAASASAVAPTSGTQSASLVVLRAADSADFDPGFLISDERFYDDTAMTAAEVQAFLEQTACRPVDGVDCLADYRQSTPDVPAVGAGHCGRYVGDEWESAAVIIAGVARACGINPEVLLVLLQKEQSLITRPNPSGYERAMGYACPDTADCDTEYFGFFNQVYNAAWQFRQYTLFPTDRGFAIGTNDVLYNPEASCGSGPVEIRNQATANLYLYTPYQPNDAALANLYGDGDACSSYGNRNFWRIFTDWFGDPAASRFPAWMGQCLTRDDGDPCLDAFWVAPPER</sequence>
<reference evidence="1 2" key="1">
    <citation type="submission" date="2018-05" db="EMBL/GenBank/DDBJ databases">
        <title>Amnibacterium sp. M8JJ-5, whole genome shotgun sequence.</title>
        <authorList>
            <person name="Tuo L."/>
        </authorList>
    </citation>
    <scope>NUCLEOTIDE SEQUENCE [LARGE SCALE GENOMIC DNA]</scope>
    <source>
        <strain evidence="1 2">M8JJ-5</strain>
    </source>
</reference>
<dbReference type="OrthoDB" id="9764271at2"/>
<dbReference type="AlphaFoldDB" id="A0A2V1HZ56"/>
<keyword evidence="2" id="KW-1185">Reference proteome</keyword>
<organism evidence="1 2">
    <name type="scientific">Amnibacterium flavum</name>
    <dbReference type="NCBI Taxonomy" id="2173173"/>
    <lineage>
        <taxon>Bacteria</taxon>
        <taxon>Bacillati</taxon>
        <taxon>Actinomycetota</taxon>
        <taxon>Actinomycetes</taxon>
        <taxon>Micrococcales</taxon>
        <taxon>Microbacteriaceae</taxon>
        <taxon>Amnibacterium</taxon>
    </lineage>
</organism>
<evidence type="ECO:0008006" key="3">
    <source>
        <dbReference type="Google" id="ProtNLM"/>
    </source>
</evidence>
<dbReference type="EMBL" id="QEOP01000001">
    <property type="protein sequence ID" value="PVZ96247.1"/>
    <property type="molecule type" value="Genomic_DNA"/>
</dbReference>
<protein>
    <recommendedName>
        <fullName evidence="3">Hemagglutinin</fullName>
    </recommendedName>
</protein>
<evidence type="ECO:0000313" key="2">
    <source>
        <dbReference type="Proteomes" id="UP000244893"/>
    </source>
</evidence>
<accession>A0A2V1HZ56</accession>
<name>A0A2V1HZ56_9MICO</name>
<comment type="caution">
    <text evidence="1">The sequence shown here is derived from an EMBL/GenBank/DDBJ whole genome shotgun (WGS) entry which is preliminary data.</text>
</comment>
<proteinExistence type="predicted"/>
<gene>
    <name evidence="1" type="ORF">DDQ50_07485</name>
</gene>
<evidence type="ECO:0000313" key="1">
    <source>
        <dbReference type="EMBL" id="PVZ96247.1"/>
    </source>
</evidence>